<dbReference type="STRING" id="59750.AWC31_15570"/>
<proteinExistence type="predicted"/>
<dbReference type="InterPro" id="IPR010982">
    <property type="entry name" value="Lambda_DNA-bd_dom_sf"/>
</dbReference>
<dbReference type="SUPFAM" id="SSF47413">
    <property type="entry name" value="lambda repressor-like DNA-binding domains"/>
    <property type="match status" value="1"/>
</dbReference>
<dbReference type="InterPro" id="IPR001387">
    <property type="entry name" value="Cro/C1-type_HTH"/>
</dbReference>
<keyword evidence="6" id="KW-1185">Reference proteome</keyword>
<dbReference type="CDD" id="cd00093">
    <property type="entry name" value="HTH_XRE"/>
    <property type="match status" value="1"/>
</dbReference>
<dbReference type="PANTHER" id="PTHR46797:SF1">
    <property type="entry name" value="METHYLPHOSPHONATE SYNTHASE"/>
    <property type="match status" value="1"/>
</dbReference>
<reference evidence="4 6" key="1">
    <citation type="submission" date="2015-07" db="EMBL/GenBank/DDBJ databases">
        <title>A draft genome sequence of Mycobacterium wolinskyi.</title>
        <authorList>
            <person name="de Man T.J."/>
            <person name="Perry K.A."/>
            <person name="Coulliette A.D."/>
            <person name="Jensen B."/>
            <person name="Toney N.C."/>
            <person name="Limbago B.M."/>
            <person name="Noble-Wang J."/>
        </authorList>
    </citation>
    <scope>NUCLEOTIDE SEQUENCE [LARGE SCALE GENOMIC DNA]</scope>
    <source>
        <strain evidence="4 6">CDC_01</strain>
    </source>
</reference>
<dbReference type="Pfam" id="PF07883">
    <property type="entry name" value="Cupin_2"/>
    <property type="match status" value="1"/>
</dbReference>
<dbReference type="OrthoDB" id="9805356at2"/>
<evidence type="ECO:0000256" key="1">
    <source>
        <dbReference type="ARBA" id="ARBA00023125"/>
    </source>
</evidence>
<evidence type="ECO:0000313" key="5">
    <source>
        <dbReference type="EMBL" id="ORX17841.1"/>
    </source>
</evidence>
<feature type="region of interest" description="Disordered" evidence="2">
    <location>
        <begin position="1"/>
        <end position="22"/>
    </location>
</feature>
<dbReference type="EMBL" id="LGTW01000012">
    <property type="protein sequence ID" value="KWX22676.1"/>
    <property type="molecule type" value="Genomic_DNA"/>
</dbReference>
<dbReference type="Proteomes" id="UP000193964">
    <property type="component" value="Unassembled WGS sequence"/>
</dbReference>
<feature type="compositionally biased region" description="Basic and acidic residues" evidence="2">
    <location>
        <begin position="13"/>
        <end position="22"/>
    </location>
</feature>
<dbReference type="PANTHER" id="PTHR46797">
    <property type="entry name" value="HTH-TYPE TRANSCRIPTIONAL REGULATOR"/>
    <property type="match status" value="1"/>
</dbReference>
<evidence type="ECO:0000313" key="6">
    <source>
        <dbReference type="Proteomes" id="UP000070612"/>
    </source>
</evidence>
<dbReference type="EMBL" id="LQQA01000006">
    <property type="protein sequence ID" value="ORX17841.1"/>
    <property type="molecule type" value="Genomic_DNA"/>
</dbReference>
<evidence type="ECO:0000313" key="7">
    <source>
        <dbReference type="Proteomes" id="UP000193964"/>
    </source>
</evidence>
<dbReference type="PATRIC" id="fig|59750.3.peg.1230"/>
<dbReference type="Gene3D" id="2.60.120.10">
    <property type="entry name" value="Jelly Rolls"/>
    <property type="match status" value="1"/>
</dbReference>
<evidence type="ECO:0000313" key="4">
    <source>
        <dbReference type="EMBL" id="KWX22676.1"/>
    </source>
</evidence>
<comment type="caution">
    <text evidence="4">The sequence shown here is derived from an EMBL/GenBank/DDBJ whole genome shotgun (WGS) entry which is preliminary data.</text>
</comment>
<dbReference type="Gene3D" id="1.10.260.40">
    <property type="entry name" value="lambda repressor-like DNA-binding domains"/>
    <property type="match status" value="1"/>
</dbReference>
<reference evidence="5 7" key="2">
    <citation type="submission" date="2016-01" db="EMBL/GenBank/DDBJ databases">
        <title>The new phylogeny of the genus Mycobacterium.</title>
        <authorList>
            <person name="Tarcisio F."/>
            <person name="Conor M."/>
            <person name="Antonella G."/>
            <person name="Elisabetta G."/>
            <person name="Giulia F.S."/>
            <person name="Sara T."/>
            <person name="Anna F."/>
            <person name="Clotilde B."/>
            <person name="Roberto B."/>
            <person name="Veronica D.S."/>
            <person name="Fabio R."/>
            <person name="Monica P."/>
            <person name="Olivier J."/>
            <person name="Enrico T."/>
            <person name="Nicola S."/>
        </authorList>
    </citation>
    <scope>NUCLEOTIDE SEQUENCE [LARGE SCALE GENOMIC DNA]</scope>
    <source>
        <strain evidence="5 7">ATCC 700010</strain>
    </source>
</reference>
<dbReference type="InterPro" id="IPR050807">
    <property type="entry name" value="TransReg_Diox_bact_type"/>
</dbReference>
<dbReference type="Proteomes" id="UP000070612">
    <property type="component" value="Unassembled WGS sequence"/>
</dbReference>
<gene>
    <name evidence="4" type="ORF">AFM11_19485</name>
    <name evidence="5" type="ORF">AWC31_15570</name>
</gene>
<organism evidence="4 6">
    <name type="scientific">Mycolicibacterium wolinskyi</name>
    <dbReference type="NCBI Taxonomy" id="59750"/>
    <lineage>
        <taxon>Bacteria</taxon>
        <taxon>Bacillati</taxon>
        <taxon>Actinomycetota</taxon>
        <taxon>Actinomycetes</taxon>
        <taxon>Mycobacteriales</taxon>
        <taxon>Mycobacteriaceae</taxon>
        <taxon>Mycolicibacterium</taxon>
    </lineage>
</organism>
<dbReference type="PROSITE" id="PS50943">
    <property type="entry name" value="HTH_CROC1"/>
    <property type="match status" value="1"/>
</dbReference>
<dbReference type="Pfam" id="PF13560">
    <property type="entry name" value="HTH_31"/>
    <property type="match status" value="1"/>
</dbReference>
<dbReference type="GO" id="GO:0003677">
    <property type="term" value="F:DNA binding"/>
    <property type="evidence" value="ECO:0007669"/>
    <property type="project" value="UniProtKB-KW"/>
</dbReference>
<evidence type="ECO:0000259" key="3">
    <source>
        <dbReference type="PROSITE" id="PS50943"/>
    </source>
</evidence>
<dbReference type="RefSeq" id="WP_067851752.1">
    <property type="nucleotide sequence ID" value="NZ_JACKUA010000015.1"/>
</dbReference>
<feature type="domain" description="HTH cro/C1-type" evidence="3">
    <location>
        <begin position="36"/>
        <end position="90"/>
    </location>
</feature>
<dbReference type="GO" id="GO:0005829">
    <property type="term" value="C:cytosol"/>
    <property type="evidence" value="ECO:0007669"/>
    <property type="project" value="TreeGrafter"/>
</dbReference>
<dbReference type="SUPFAM" id="SSF51182">
    <property type="entry name" value="RmlC-like cupins"/>
    <property type="match status" value="1"/>
</dbReference>
<sequence length="215" mass="23706">MSDVPLLRNKSGTARDRDPHEPVEELEFEAAIGRNVRQLRQQHGLTVAEMAARVGISKAMMSKIENAQTSCSLSTLALLAKGLDVPVTSLFRGADVERPAAFVKAGTGPEIVRNGTKQGHEYQLLSSLRGEHKRLECLHVTLTEKSQTYPLFQHPGTEFIYMLEGVMDYSHSRSVYRLQPGDSLQIDGEGAHGPVDLVELPIRFLSVIAFPDSQV</sequence>
<dbReference type="InterPro" id="IPR013096">
    <property type="entry name" value="Cupin_2"/>
</dbReference>
<dbReference type="GO" id="GO:0003700">
    <property type="term" value="F:DNA-binding transcription factor activity"/>
    <property type="evidence" value="ECO:0007669"/>
    <property type="project" value="TreeGrafter"/>
</dbReference>
<dbReference type="CDD" id="cd02209">
    <property type="entry name" value="cupin_XRE_C"/>
    <property type="match status" value="1"/>
</dbReference>
<name>A0A132PK11_9MYCO</name>
<evidence type="ECO:0000256" key="2">
    <source>
        <dbReference type="SAM" id="MobiDB-lite"/>
    </source>
</evidence>
<dbReference type="InterPro" id="IPR014710">
    <property type="entry name" value="RmlC-like_jellyroll"/>
</dbReference>
<protein>
    <submittedName>
        <fullName evidence="4">XRE family transcriptional regulator</fullName>
    </submittedName>
</protein>
<dbReference type="AlphaFoldDB" id="A0A132PK11"/>
<keyword evidence="1" id="KW-0238">DNA-binding</keyword>
<accession>A0A132PK11</accession>
<dbReference type="InterPro" id="IPR011051">
    <property type="entry name" value="RmlC_Cupin_sf"/>
</dbReference>
<dbReference type="SMART" id="SM00530">
    <property type="entry name" value="HTH_XRE"/>
    <property type="match status" value="1"/>
</dbReference>